<reference evidence="4" key="1">
    <citation type="submission" date="2020-05" db="EMBL/GenBank/DDBJ databases">
        <title>Mycena genomes resolve the evolution of fungal bioluminescence.</title>
        <authorList>
            <person name="Tsai I.J."/>
        </authorList>
    </citation>
    <scope>NUCLEOTIDE SEQUENCE</scope>
    <source>
        <strain evidence="4">160909Yilan</strain>
    </source>
</reference>
<keyword evidence="5" id="KW-1185">Reference proteome</keyword>
<feature type="compositionally biased region" description="Pro residues" evidence="1">
    <location>
        <begin position="358"/>
        <end position="368"/>
    </location>
</feature>
<dbReference type="AlphaFoldDB" id="A0A8H6XEN1"/>
<keyword evidence="2" id="KW-0812">Transmembrane</keyword>
<protein>
    <submittedName>
        <fullName evidence="4">Uncharacterized protein</fullName>
    </submittedName>
</protein>
<gene>
    <name evidence="4" type="ORF">MSAN_02184300</name>
</gene>
<feature type="signal peptide" evidence="3">
    <location>
        <begin position="1"/>
        <end position="20"/>
    </location>
</feature>
<evidence type="ECO:0000256" key="2">
    <source>
        <dbReference type="SAM" id="Phobius"/>
    </source>
</evidence>
<feature type="compositionally biased region" description="Low complexity" evidence="1">
    <location>
        <begin position="314"/>
        <end position="325"/>
    </location>
</feature>
<comment type="caution">
    <text evidence="4">The sequence shown here is derived from an EMBL/GenBank/DDBJ whole genome shotgun (WGS) entry which is preliminary data.</text>
</comment>
<feature type="compositionally biased region" description="Pro residues" evidence="1">
    <location>
        <begin position="399"/>
        <end position="410"/>
    </location>
</feature>
<evidence type="ECO:0000313" key="4">
    <source>
        <dbReference type="EMBL" id="KAF7339692.1"/>
    </source>
</evidence>
<keyword evidence="2" id="KW-1133">Transmembrane helix</keyword>
<organism evidence="4 5">
    <name type="scientific">Mycena sanguinolenta</name>
    <dbReference type="NCBI Taxonomy" id="230812"/>
    <lineage>
        <taxon>Eukaryota</taxon>
        <taxon>Fungi</taxon>
        <taxon>Dikarya</taxon>
        <taxon>Basidiomycota</taxon>
        <taxon>Agaricomycotina</taxon>
        <taxon>Agaricomycetes</taxon>
        <taxon>Agaricomycetidae</taxon>
        <taxon>Agaricales</taxon>
        <taxon>Marasmiineae</taxon>
        <taxon>Mycenaceae</taxon>
        <taxon>Mycena</taxon>
    </lineage>
</organism>
<dbReference type="OrthoDB" id="2756540at2759"/>
<accession>A0A8H6XEN1</accession>
<feature type="compositionally biased region" description="Low complexity" evidence="1">
    <location>
        <begin position="220"/>
        <end position="267"/>
    </location>
</feature>
<dbReference type="Proteomes" id="UP000623467">
    <property type="component" value="Unassembled WGS sequence"/>
</dbReference>
<feature type="chain" id="PRO_5034525383" evidence="3">
    <location>
        <begin position="21"/>
        <end position="448"/>
    </location>
</feature>
<proteinExistence type="predicted"/>
<feature type="transmembrane region" description="Helical" evidence="2">
    <location>
        <begin position="277"/>
        <end position="300"/>
    </location>
</feature>
<feature type="region of interest" description="Disordered" evidence="1">
    <location>
        <begin position="303"/>
        <end position="424"/>
    </location>
</feature>
<sequence>MLVTLCFWLWPLLGLPLTHATTINVIPFSDASIYYSPGWSQEFSDSAQTSYMQADGFDCYLSVTLPSNASSVSYVGFKRAGGSMYGYTLDCDTDCLLQTVNATDPTVTDDANAPESTLFTVALDPSTQHTLYVLNILSNLGDGSSEINLSNLNVAVDDVSSSIQPVSNTVIPPLPTSSAGPTSSAQTSTSATPTSASSSASAILGSSNSVTATPTSGVNSPSGATSTGSATGSSVAGSQSPSVPVPPIASSSLTPNGTANASGASNSNGGGSSPRTVAIGVGVLGGIFGVCVIVALIAFIRQRRRKRRNTDPESSSSSSSSSLSGPRPPLSPTGSLIPIMPPPQMRQTSELYTIPNPFMDPPSEPPSEAPSLDMSHSDISHGSSYTQRRMEARTSPGSPASPAPTIPLPDIPRATADGRSHSPSIASFARSDLWITRSPSKPSFSSLV</sequence>
<name>A0A8H6XEN1_9AGAR</name>
<feature type="compositionally biased region" description="Polar residues" evidence="1">
    <location>
        <begin position="208"/>
        <end position="219"/>
    </location>
</feature>
<evidence type="ECO:0000256" key="3">
    <source>
        <dbReference type="SAM" id="SignalP"/>
    </source>
</evidence>
<evidence type="ECO:0000313" key="5">
    <source>
        <dbReference type="Proteomes" id="UP000623467"/>
    </source>
</evidence>
<dbReference type="EMBL" id="JACAZH010000031">
    <property type="protein sequence ID" value="KAF7339692.1"/>
    <property type="molecule type" value="Genomic_DNA"/>
</dbReference>
<feature type="region of interest" description="Disordered" evidence="1">
    <location>
        <begin position="167"/>
        <end position="272"/>
    </location>
</feature>
<keyword evidence="2" id="KW-0472">Membrane</keyword>
<evidence type="ECO:0000256" key="1">
    <source>
        <dbReference type="SAM" id="MobiDB-lite"/>
    </source>
</evidence>
<feature type="compositionally biased region" description="Low complexity" evidence="1">
    <location>
        <begin position="176"/>
        <end position="207"/>
    </location>
</feature>
<keyword evidence="3" id="KW-0732">Signal</keyword>